<feature type="region of interest" description="Disordered" evidence="1">
    <location>
        <begin position="247"/>
        <end position="281"/>
    </location>
</feature>
<dbReference type="PANTHER" id="PTHR44329">
    <property type="entry name" value="SERINE/THREONINE-PROTEIN KINASE TNNI3K-RELATED"/>
    <property type="match status" value="1"/>
</dbReference>
<evidence type="ECO:0000313" key="3">
    <source>
        <dbReference type="EMBL" id="CAK0780615.1"/>
    </source>
</evidence>
<keyword evidence="4" id="KW-1185">Reference proteome</keyword>
<organism evidence="3 4">
    <name type="scientific">Coccomyxa viridis</name>
    <dbReference type="NCBI Taxonomy" id="1274662"/>
    <lineage>
        <taxon>Eukaryota</taxon>
        <taxon>Viridiplantae</taxon>
        <taxon>Chlorophyta</taxon>
        <taxon>core chlorophytes</taxon>
        <taxon>Trebouxiophyceae</taxon>
        <taxon>Trebouxiophyceae incertae sedis</taxon>
        <taxon>Coccomyxaceae</taxon>
        <taxon>Coccomyxa</taxon>
    </lineage>
</organism>
<feature type="domain" description="Protein kinase" evidence="2">
    <location>
        <begin position="177"/>
        <end position="517"/>
    </location>
</feature>
<dbReference type="Gene3D" id="1.10.510.10">
    <property type="entry name" value="Transferase(Phosphotransferase) domain 1"/>
    <property type="match status" value="1"/>
</dbReference>
<dbReference type="PROSITE" id="PS50011">
    <property type="entry name" value="PROTEIN_KINASE_DOM"/>
    <property type="match status" value="1"/>
</dbReference>
<comment type="caution">
    <text evidence="3">The sequence shown here is derived from an EMBL/GenBank/DDBJ whole genome shotgun (WGS) entry which is preliminary data.</text>
</comment>
<dbReference type="Proteomes" id="UP001314263">
    <property type="component" value="Unassembled WGS sequence"/>
</dbReference>
<sequence>MTAGLAELTMRQLEADWAKSHSSARGLQRSPAAYDTATMLLDVSQQAWKVLYINAQASRVTGVALHTAGASTFWDQFTASDIVGKTPWAACRELTDNSREFALHNVRRRGSPGPDAFILTFTPVTRVMDECTIPIGVPCMAEAQVGSGHFYFCRISAQGDAQAGATSAQEAVPIPGLELGTLLAASPYGRTLRGFYKGQAVAVKIVTNGRRNVRYRDGQPLALAVTEGLKERGTALVRTYAHAGKCARPRGAPQKAEQPALAQERERKDSANEEAAAGACADGEDDRQSLCQMSDSACSLNGEGEAAASAQEAWLVQEYCSLGTLQLAIAQGRFQKASGRPLSAAILDVALDVAAAMAALHARAAPHGNLCSASVLLTPSSKHEYGFRAKVSDYGMLRELETRGFATPHCYSSLAHLAPEVLLKGNVSKAGDVYAFGVLLWELAAGQAMFAGMPWAEVMAAVTLRHSRPRLPPGRALPSGLEPVVRMCMAMLPADRPSFHDLTKIIRAVRTDYHERVADKRASICMGRASAQWPPQTSTASAEAAQPQLISQDAAEVSLLESQPSMKTGARQLWGSDAWRQRSMKPDAIEEWKRISFMAQAPAERPSGALGSRLGPCPEAAPEAAKPAKTSPTHSVTRAKAANLRVSMELSRAAHGRNSRSLAPGLPTVPSMPRPRCSSHAQQPSKLPPSMLYQSSRPDSSKAGSNAGCSRSSSPNGAKAGTNVTLALPSGPGQPTDDRLGLSEVSRRQRGSRGSSVGGGSFGGSMGGSLGGRSSCHSESGYTHTAVHLSFTEIKAHKQKNLAAGLVALRDSLLPLAERTRSGSLSTGNSPREYLSLDHQHIYIPSGSIERIALKLPQIKVSMDCPRRINCQ</sequence>
<dbReference type="EMBL" id="CAUYUE010000006">
    <property type="protein sequence ID" value="CAK0780615.1"/>
    <property type="molecule type" value="Genomic_DNA"/>
</dbReference>
<evidence type="ECO:0000256" key="1">
    <source>
        <dbReference type="SAM" id="MobiDB-lite"/>
    </source>
</evidence>
<feature type="compositionally biased region" description="Low complexity" evidence="1">
    <location>
        <begin position="618"/>
        <end position="629"/>
    </location>
</feature>
<feature type="region of interest" description="Disordered" evidence="1">
    <location>
        <begin position="651"/>
        <end position="779"/>
    </location>
</feature>
<dbReference type="InterPro" id="IPR000719">
    <property type="entry name" value="Prot_kinase_dom"/>
</dbReference>
<feature type="compositionally biased region" description="Polar residues" evidence="1">
    <location>
        <begin position="692"/>
        <end position="716"/>
    </location>
</feature>
<feature type="compositionally biased region" description="Basic and acidic residues" evidence="1">
    <location>
        <begin position="736"/>
        <end position="747"/>
    </location>
</feature>
<accession>A0AAV1I6H1</accession>
<dbReference type="InterPro" id="IPR011009">
    <property type="entry name" value="Kinase-like_dom_sf"/>
</dbReference>
<dbReference type="PANTHER" id="PTHR44329:SF214">
    <property type="entry name" value="PROTEIN KINASE DOMAIN-CONTAINING PROTEIN"/>
    <property type="match status" value="1"/>
</dbReference>
<protein>
    <recommendedName>
        <fullName evidence="2">Protein kinase domain-containing protein</fullName>
    </recommendedName>
</protein>
<proteinExistence type="predicted"/>
<dbReference type="GO" id="GO:0005524">
    <property type="term" value="F:ATP binding"/>
    <property type="evidence" value="ECO:0007669"/>
    <property type="project" value="InterPro"/>
</dbReference>
<dbReference type="GO" id="GO:0004674">
    <property type="term" value="F:protein serine/threonine kinase activity"/>
    <property type="evidence" value="ECO:0007669"/>
    <property type="project" value="TreeGrafter"/>
</dbReference>
<name>A0AAV1I6H1_9CHLO</name>
<evidence type="ECO:0000259" key="2">
    <source>
        <dbReference type="PROSITE" id="PS50011"/>
    </source>
</evidence>
<dbReference type="InterPro" id="IPR001245">
    <property type="entry name" value="Ser-Thr/Tyr_kinase_cat_dom"/>
</dbReference>
<dbReference type="Pfam" id="PF07714">
    <property type="entry name" value="PK_Tyr_Ser-Thr"/>
    <property type="match status" value="1"/>
</dbReference>
<reference evidence="3 4" key="1">
    <citation type="submission" date="2023-10" db="EMBL/GenBank/DDBJ databases">
        <authorList>
            <person name="Maclean D."/>
            <person name="Macfadyen A."/>
        </authorList>
    </citation>
    <scope>NUCLEOTIDE SEQUENCE [LARGE SCALE GENOMIC DNA]</scope>
</reference>
<gene>
    <name evidence="3" type="ORF">CVIRNUC_005113</name>
</gene>
<evidence type="ECO:0000313" key="4">
    <source>
        <dbReference type="Proteomes" id="UP001314263"/>
    </source>
</evidence>
<dbReference type="SUPFAM" id="SSF56112">
    <property type="entry name" value="Protein kinase-like (PK-like)"/>
    <property type="match status" value="1"/>
</dbReference>
<feature type="compositionally biased region" description="Gly residues" evidence="1">
    <location>
        <begin position="756"/>
        <end position="771"/>
    </location>
</feature>
<dbReference type="InterPro" id="IPR051681">
    <property type="entry name" value="Ser/Thr_Kinases-Pseudokinases"/>
</dbReference>
<dbReference type="AlphaFoldDB" id="A0AAV1I6H1"/>
<feature type="region of interest" description="Disordered" evidence="1">
    <location>
        <begin position="603"/>
        <end position="639"/>
    </location>
</feature>